<gene>
    <name evidence="2" type="ORF">VTAP4600_A0775</name>
</gene>
<dbReference type="Gene3D" id="3.40.630.30">
    <property type="match status" value="1"/>
</dbReference>
<dbReference type="SUPFAM" id="SSF55729">
    <property type="entry name" value="Acyl-CoA N-acyltransferases (Nat)"/>
    <property type="match status" value="1"/>
</dbReference>
<dbReference type="KEGG" id="vta:A0775"/>
<dbReference type="AlphaFoldDB" id="A0A2N8ZA09"/>
<sequence>MHSYTIRAASFADLPKLNQMMYQLHEHHHLASPDLFKTPEEVEEEKSIASYLDNPECFVYVAIDECDHCVGFISGHFCELISPIVKSMLMGSIDEVYVDVEHRNSGVAIQLFNRLEVSLKECGVQQLFVEVWQFNQTAVNFYNKSGFEHHIHWMRKSIT</sequence>
<dbReference type="InterPro" id="IPR000182">
    <property type="entry name" value="GNAT_dom"/>
</dbReference>
<dbReference type="GO" id="GO:0016747">
    <property type="term" value="F:acyltransferase activity, transferring groups other than amino-acyl groups"/>
    <property type="evidence" value="ECO:0007669"/>
    <property type="project" value="InterPro"/>
</dbReference>
<dbReference type="OrthoDB" id="5637518at2"/>
<name>A0A2N8ZA09_9VIBR</name>
<dbReference type="RefSeq" id="WP_102521547.1">
    <property type="nucleotide sequence ID" value="NZ_LT960611.1"/>
</dbReference>
<evidence type="ECO:0000313" key="2">
    <source>
        <dbReference type="EMBL" id="SON48754.1"/>
    </source>
</evidence>
<dbReference type="Proteomes" id="UP000235828">
    <property type="component" value="Chromosome A"/>
</dbReference>
<evidence type="ECO:0000259" key="1">
    <source>
        <dbReference type="PROSITE" id="PS51186"/>
    </source>
</evidence>
<proteinExistence type="predicted"/>
<dbReference type="Pfam" id="PF00583">
    <property type="entry name" value="Acetyltransf_1"/>
    <property type="match status" value="1"/>
</dbReference>
<dbReference type="InterPro" id="IPR016181">
    <property type="entry name" value="Acyl_CoA_acyltransferase"/>
</dbReference>
<accession>A0A2N8ZA09</accession>
<keyword evidence="3" id="KW-1185">Reference proteome</keyword>
<keyword evidence="2" id="KW-0808">Transferase</keyword>
<dbReference type="PROSITE" id="PS51186">
    <property type="entry name" value="GNAT"/>
    <property type="match status" value="1"/>
</dbReference>
<feature type="domain" description="N-acetyltransferase" evidence="1">
    <location>
        <begin position="4"/>
        <end position="159"/>
    </location>
</feature>
<protein>
    <submittedName>
        <fullName evidence="2">Histone acetyltransferase HPA2</fullName>
    </submittedName>
</protein>
<evidence type="ECO:0000313" key="3">
    <source>
        <dbReference type="Proteomes" id="UP000235828"/>
    </source>
</evidence>
<organism evidence="2 3">
    <name type="scientific">Vibrio tapetis subsp. tapetis</name>
    <dbReference type="NCBI Taxonomy" id="1671868"/>
    <lineage>
        <taxon>Bacteria</taxon>
        <taxon>Pseudomonadati</taxon>
        <taxon>Pseudomonadota</taxon>
        <taxon>Gammaproteobacteria</taxon>
        <taxon>Vibrionales</taxon>
        <taxon>Vibrionaceae</taxon>
        <taxon>Vibrio</taxon>
    </lineage>
</organism>
<reference evidence="2 3" key="1">
    <citation type="submission" date="2017-10" db="EMBL/GenBank/DDBJ databases">
        <authorList>
            <person name="Banno H."/>
            <person name="Chua N.-H."/>
        </authorList>
    </citation>
    <scope>NUCLEOTIDE SEQUENCE [LARGE SCALE GENOMIC DNA]</scope>
    <source>
        <strain evidence="2">Vibrio tapetis CECT4600</strain>
    </source>
</reference>
<dbReference type="CDD" id="cd04301">
    <property type="entry name" value="NAT_SF"/>
    <property type="match status" value="1"/>
</dbReference>
<dbReference type="EMBL" id="LT960611">
    <property type="protein sequence ID" value="SON48754.1"/>
    <property type="molecule type" value="Genomic_DNA"/>
</dbReference>